<feature type="domain" description="TM2" evidence="7">
    <location>
        <begin position="60"/>
        <end position="108"/>
    </location>
</feature>
<dbReference type="InterPro" id="IPR050932">
    <property type="entry name" value="TM2D1-3-like"/>
</dbReference>
<dbReference type="EMBL" id="CAFBIZ010000160">
    <property type="protein sequence ID" value="CAB4851265.1"/>
    <property type="molecule type" value="Genomic_DNA"/>
</dbReference>
<feature type="compositionally biased region" description="Low complexity" evidence="5">
    <location>
        <begin position="28"/>
        <end position="37"/>
    </location>
</feature>
<feature type="transmembrane region" description="Helical" evidence="6">
    <location>
        <begin position="64"/>
        <end position="83"/>
    </location>
</feature>
<accession>A0A6J7C1J4</accession>
<dbReference type="EMBL" id="CAFBND010000055">
    <property type="protein sequence ID" value="CAB4946608.1"/>
    <property type="molecule type" value="Genomic_DNA"/>
</dbReference>
<name>A0A6J7C1J4_9ZZZZ</name>
<keyword evidence="4 6" id="KW-0472">Membrane</keyword>
<comment type="subcellular location">
    <subcellularLocation>
        <location evidence="1">Membrane</location>
        <topology evidence="1">Multi-pass membrane protein</topology>
    </subcellularLocation>
</comment>
<reference evidence="8" key="1">
    <citation type="submission" date="2020-05" db="EMBL/GenBank/DDBJ databases">
        <authorList>
            <person name="Chiriac C."/>
            <person name="Salcher M."/>
            <person name="Ghai R."/>
            <person name="Kavagutti S V."/>
        </authorList>
    </citation>
    <scope>NUCLEOTIDE SEQUENCE</scope>
</reference>
<dbReference type="PANTHER" id="PTHR21016">
    <property type="entry name" value="BETA-AMYLOID BINDING PROTEIN-RELATED"/>
    <property type="match status" value="1"/>
</dbReference>
<sequence>MSETTPSAPEPVEPSASTPPPPPPPPGYGQQSYPGQPMTQVPVFPNGKPMLDAAGNLVSDKSRLAAALLCWFLGTLGIHRFYVGKVGTGIAMVLTCGGLGIWALVDFIVILVGSFRDMSGKPLQNW</sequence>
<dbReference type="PANTHER" id="PTHR21016:SF25">
    <property type="entry name" value="TM2 DOMAIN-CONTAINING PROTEIN DDB_G0277895-RELATED"/>
    <property type="match status" value="1"/>
</dbReference>
<evidence type="ECO:0000256" key="2">
    <source>
        <dbReference type="ARBA" id="ARBA00022692"/>
    </source>
</evidence>
<gene>
    <name evidence="8" type="ORF">UFOPK3268_01200</name>
    <name evidence="9" type="ORF">UFOPK3752_01396</name>
</gene>
<dbReference type="GO" id="GO:0016020">
    <property type="term" value="C:membrane"/>
    <property type="evidence" value="ECO:0007669"/>
    <property type="project" value="UniProtKB-SubCell"/>
</dbReference>
<evidence type="ECO:0000256" key="5">
    <source>
        <dbReference type="SAM" id="MobiDB-lite"/>
    </source>
</evidence>
<evidence type="ECO:0000256" key="6">
    <source>
        <dbReference type="SAM" id="Phobius"/>
    </source>
</evidence>
<keyword evidence="2 6" id="KW-0812">Transmembrane</keyword>
<dbReference type="AlphaFoldDB" id="A0A6J7C1J4"/>
<feature type="region of interest" description="Disordered" evidence="5">
    <location>
        <begin position="1"/>
        <end position="39"/>
    </location>
</feature>
<evidence type="ECO:0000256" key="1">
    <source>
        <dbReference type="ARBA" id="ARBA00004141"/>
    </source>
</evidence>
<evidence type="ECO:0000256" key="4">
    <source>
        <dbReference type="ARBA" id="ARBA00023136"/>
    </source>
</evidence>
<evidence type="ECO:0000256" key="3">
    <source>
        <dbReference type="ARBA" id="ARBA00022989"/>
    </source>
</evidence>
<protein>
    <submittedName>
        <fullName evidence="8">Unannotated protein</fullName>
    </submittedName>
</protein>
<feature type="transmembrane region" description="Helical" evidence="6">
    <location>
        <begin position="89"/>
        <end position="112"/>
    </location>
</feature>
<keyword evidence="3 6" id="KW-1133">Transmembrane helix</keyword>
<evidence type="ECO:0000313" key="9">
    <source>
        <dbReference type="EMBL" id="CAB4946608.1"/>
    </source>
</evidence>
<dbReference type="InterPro" id="IPR007829">
    <property type="entry name" value="TM2"/>
</dbReference>
<dbReference type="Pfam" id="PF05154">
    <property type="entry name" value="TM2"/>
    <property type="match status" value="1"/>
</dbReference>
<proteinExistence type="predicted"/>
<evidence type="ECO:0000259" key="7">
    <source>
        <dbReference type="Pfam" id="PF05154"/>
    </source>
</evidence>
<feature type="compositionally biased region" description="Pro residues" evidence="5">
    <location>
        <begin position="8"/>
        <end position="27"/>
    </location>
</feature>
<organism evidence="8">
    <name type="scientific">freshwater metagenome</name>
    <dbReference type="NCBI Taxonomy" id="449393"/>
    <lineage>
        <taxon>unclassified sequences</taxon>
        <taxon>metagenomes</taxon>
        <taxon>ecological metagenomes</taxon>
    </lineage>
</organism>
<evidence type="ECO:0000313" key="8">
    <source>
        <dbReference type="EMBL" id="CAB4851265.1"/>
    </source>
</evidence>